<name>A0A2P5WXF5_GOSBA</name>
<reference evidence="1 2" key="1">
    <citation type="submission" date="2015-01" db="EMBL/GenBank/DDBJ databases">
        <title>Genome of allotetraploid Gossypium barbadense reveals genomic plasticity and fiber elongation in cotton evolution.</title>
        <authorList>
            <person name="Chen X."/>
            <person name="Liu X."/>
            <person name="Zhao B."/>
            <person name="Zheng H."/>
            <person name="Hu Y."/>
            <person name="Lu G."/>
            <person name="Yang C."/>
            <person name="Chen J."/>
            <person name="Shan C."/>
            <person name="Zhang L."/>
            <person name="Zhou Y."/>
            <person name="Wang L."/>
            <person name="Guo W."/>
            <person name="Bai Y."/>
            <person name="Ruan J."/>
            <person name="Shangguan X."/>
            <person name="Mao Y."/>
            <person name="Jiang J."/>
            <person name="Zhu Y."/>
            <person name="Lei J."/>
            <person name="Kang H."/>
            <person name="Chen S."/>
            <person name="He X."/>
            <person name="Wang R."/>
            <person name="Wang Y."/>
            <person name="Chen J."/>
            <person name="Wang L."/>
            <person name="Yu S."/>
            <person name="Wang B."/>
            <person name="Wei J."/>
            <person name="Song S."/>
            <person name="Lu X."/>
            <person name="Gao Z."/>
            <person name="Gu W."/>
            <person name="Deng X."/>
            <person name="Ma D."/>
            <person name="Wang S."/>
            <person name="Liang W."/>
            <person name="Fang L."/>
            <person name="Cai C."/>
            <person name="Zhu X."/>
            <person name="Zhou B."/>
            <person name="Zhang Y."/>
            <person name="Chen Z."/>
            <person name="Xu S."/>
            <person name="Zhu R."/>
            <person name="Wang S."/>
            <person name="Zhang T."/>
            <person name="Zhao G."/>
        </authorList>
    </citation>
    <scope>NUCLEOTIDE SEQUENCE [LARGE SCALE GENOMIC DNA]</scope>
    <source>
        <strain evidence="2">cv. Xinhai21</strain>
        <tissue evidence="1">Leaf</tissue>
    </source>
</reference>
<accession>A0A2P5WXF5</accession>
<proteinExistence type="predicted"/>
<dbReference type="AlphaFoldDB" id="A0A2P5WXF5"/>
<organism evidence="1 2">
    <name type="scientific">Gossypium barbadense</name>
    <name type="common">Sea Island cotton</name>
    <name type="synonym">Hibiscus barbadensis</name>
    <dbReference type="NCBI Taxonomy" id="3634"/>
    <lineage>
        <taxon>Eukaryota</taxon>
        <taxon>Viridiplantae</taxon>
        <taxon>Streptophyta</taxon>
        <taxon>Embryophyta</taxon>
        <taxon>Tracheophyta</taxon>
        <taxon>Spermatophyta</taxon>
        <taxon>Magnoliopsida</taxon>
        <taxon>eudicotyledons</taxon>
        <taxon>Gunneridae</taxon>
        <taxon>Pentapetalae</taxon>
        <taxon>rosids</taxon>
        <taxon>malvids</taxon>
        <taxon>Malvales</taxon>
        <taxon>Malvaceae</taxon>
        <taxon>Malvoideae</taxon>
        <taxon>Gossypium</taxon>
    </lineage>
</organism>
<protein>
    <submittedName>
        <fullName evidence="1">Uncharacterized protein</fullName>
    </submittedName>
</protein>
<dbReference type="EMBL" id="KZ666188">
    <property type="protein sequence ID" value="PPR95776.1"/>
    <property type="molecule type" value="Genomic_DNA"/>
</dbReference>
<gene>
    <name evidence="1" type="ORF">GOBAR_AA24886</name>
</gene>
<evidence type="ECO:0000313" key="2">
    <source>
        <dbReference type="Proteomes" id="UP000239757"/>
    </source>
</evidence>
<sequence length="68" mass="7429">MESTIVLGKEDLARHYWAMYRTRLKVAEDVGRKGVVDSVRDCGNVRIKSGDAAVRVKAKNSAAIATHG</sequence>
<dbReference type="Proteomes" id="UP000239757">
    <property type="component" value="Unassembled WGS sequence"/>
</dbReference>
<dbReference type="OrthoDB" id="994845at2759"/>
<evidence type="ECO:0000313" key="1">
    <source>
        <dbReference type="EMBL" id="PPR95776.1"/>
    </source>
</evidence>